<proteinExistence type="predicted"/>
<evidence type="ECO:0000313" key="2">
    <source>
        <dbReference type="EMBL" id="SDG56697.1"/>
    </source>
</evidence>
<dbReference type="STRING" id="470826.SAMN04488027_103187"/>
<dbReference type="GO" id="GO:0016787">
    <property type="term" value="F:hydrolase activity"/>
    <property type="evidence" value="ECO:0007669"/>
    <property type="project" value="UniProtKB-KW"/>
</dbReference>
<organism evidence="2 3">
    <name type="scientific">Psychroflexus sediminis</name>
    <dbReference type="NCBI Taxonomy" id="470826"/>
    <lineage>
        <taxon>Bacteria</taxon>
        <taxon>Pseudomonadati</taxon>
        <taxon>Bacteroidota</taxon>
        <taxon>Flavobacteriia</taxon>
        <taxon>Flavobacteriales</taxon>
        <taxon>Flavobacteriaceae</taxon>
        <taxon>Psychroflexus</taxon>
    </lineage>
</organism>
<accession>A0A1G7VAE0</accession>
<reference evidence="2 3" key="1">
    <citation type="submission" date="2016-10" db="EMBL/GenBank/DDBJ databases">
        <authorList>
            <person name="de Groot N.N."/>
        </authorList>
    </citation>
    <scope>NUCLEOTIDE SEQUENCE [LARGE SCALE GENOMIC DNA]</scope>
    <source>
        <strain evidence="2 3">DSM 19803</strain>
    </source>
</reference>
<dbReference type="NCBIfam" id="NF040521">
    <property type="entry name" value="C45_proenzyme"/>
    <property type="match status" value="1"/>
</dbReference>
<evidence type="ECO:0000313" key="3">
    <source>
        <dbReference type="Proteomes" id="UP000199296"/>
    </source>
</evidence>
<dbReference type="AlphaFoldDB" id="A0A1G7VAE0"/>
<keyword evidence="3" id="KW-1185">Reference proteome</keyword>
<gene>
    <name evidence="2" type="ORF">SAMN04488027_103187</name>
</gene>
<name>A0A1G7VAE0_9FLAO</name>
<dbReference type="Pfam" id="PF03417">
    <property type="entry name" value="AAT"/>
    <property type="match status" value="1"/>
</dbReference>
<sequence>MQINFKTISEPGLPGSKWQNLFFTHWEAYEKWLIENEKDVPTADLETSQLALKTYMPELWPTYERLCHLVDANALGAKFLTGYQPPFYVSGCSNAILEGDDFQLVRNYDHHPDLFEGVQILTRWNQKKVIATSDCLIGVLDGINEDGLVVSLTFGGRKITGQGFGIPFILRYILEFCSNVDEAVEALIRIPSHMAYNVSVADESGSYKTIRVAPGEKAVITNSAYTTNHQKKVDWPENARFNKTVERSLFLSHLLEEDGLSSEELVSAFLRKPLYNDLFKEGFGTLFTASYYPKSGRVELHWPNKKISQSFDDFQEREENIQLLQRRKRRPKNNQFAMPYKGHTAKIITYSTPLLDKATPKKPKEITKEFLKEVWSDTKS</sequence>
<keyword evidence="2" id="KW-0378">Hydrolase</keyword>
<dbReference type="OrthoDB" id="5480874at2"/>
<dbReference type="SUPFAM" id="SSF56235">
    <property type="entry name" value="N-terminal nucleophile aminohydrolases (Ntn hydrolases)"/>
    <property type="match status" value="1"/>
</dbReference>
<dbReference type="InterPro" id="IPR047794">
    <property type="entry name" value="C45_proenzyme-like"/>
</dbReference>
<protein>
    <submittedName>
        <fullName evidence="2">Predicted choloylglycine hydrolase</fullName>
    </submittedName>
</protein>
<dbReference type="InterPro" id="IPR029055">
    <property type="entry name" value="Ntn_hydrolases_N"/>
</dbReference>
<dbReference type="InterPro" id="IPR005079">
    <property type="entry name" value="Peptidase_C45_hydrolase"/>
</dbReference>
<dbReference type="CDD" id="cd01935">
    <property type="entry name" value="Ntn_CGH_like"/>
    <property type="match status" value="1"/>
</dbReference>
<dbReference type="Proteomes" id="UP000199296">
    <property type="component" value="Unassembled WGS sequence"/>
</dbReference>
<dbReference type="RefSeq" id="WP_093365917.1">
    <property type="nucleotide sequence ID" value="NZ_FNCW01000003.1"/>
</dbReference>
<evidence type="ECO:0000259" key="1">
    <source>
        <dbReference type="Pfam" id="PF03417"/>
    </source>
</evidence>
<dbReference type="EMBL" id="FNCW01000003">
    <property type="protein sequence ID" value="SDG56697.1"/>
    <property type="molecule type" value="Genomic_DNA"/>
</dbReference>
<feature type="domain" description="Peptidase C45 hydrolase" evidence="1">
    <location>
        <begin position="100"/>
        <end position="306"/>
    </location>
</feature>
<dbReference type="Gene3D" id="3.60.60.10">
    <property type="entry name" value="Penicillin V Acylase, Chain A"/>
    <property type="match status" value="1"/>
</dbReference>